<reference evidence="5" key="1">
    <citation type="submission" date="2020-10" db="EMBL/GenBank/DDBJ databases">
        <title>Connecting structure to function with the recovery of over 1000 high-quality activated sludge metagenome-assembled genomes encoding full-length rRNA genes using long-read sequencing.</title>
        <authorList>
            <person name="Singleton C.M."/>
            <person name="Petriglieri F."/>
            <person name="Kristensen J.M."/>
            <person name="Kirkegaard R.H."/>
            <person name="Michaelsen T.Y."/>
            <person name="Andersen M.H."/>
            <person name="Karst S.M."/>
            <person name="Dueholm M.S."/>
            <person name="Nielsen P.H."/>
            <person name="Albertsen M."/>
        </authorList>
    </citation>
    <scope>NUCLEOTIDE SEQUENCE</scope>
    <source>
        <strain evidence="5">EsbW_18-Q3-R4-48_MAXAC.044</strain>
    </source>
</reference>
<dbReference type="PANTHER" id="PTHR43668:SF2">
    <property type="entry name" value="ALLANTOINASE"/>
    <property type="match status" value="1"/>
</dbReference>
<evidence type="ECO:0000259" key="3">
    <source>
        <dbReference type="Pfam" id="PF07969"/>
    </source>
</evidence>
<dbReference type="Proteomes" id="UP000886602">
    <property type="component" value="Unassembled WGS sequence"/>
</dbReference>
<dbReference type="Pfam" id="PF12890">
    <property type="entry name" value="DHOase"/>
    <property type="match status" value="1"/>
</dbReference>
<dbReference type="SUPFAM" id="SSF51556">
    <property type="entry name" value="Metallo-dependent hydrolases"/>
    <property type="match status" value="1"/>
</dbReference>
<dbReference type="PANTHER" id="PTHR43668">
    <property type="entry name" value="ALLANTOINASE"/>
    <property type="match status" value="1"/>
</dbReference>
<dbReference type="GO" id="GO:0006145">
    <property type="term" value="P:purine nucleobase catabolic process"/>
    <property type="evidence" value="ECO:0007669"/>
    <property type="project" value="TreeGrafter"/>
</dbReference>
<dbReference type="InterPro" id="IPR011059">
    <property type="entry name" value="Metal-dep_hydrolase_composite"/>
</dbReference>
<evidence type="ECO:0000256" key="2">
    <source>
        <dbReference type="ARBA" id="ARBA00022975"/>
    </source>
</evidence>
<comment type="caution">
    <text evidence="5">The sequence shown here is derived from an EMBL/GenBank/DDBJ whole genome shotgun (WGS) entry which is preliminary data.</text>
</comment>
<keyword evidence="2" id="KW-0665">Pyrimidine biosynthesis</keyword>
<dbReference type="InterPro" id="IPR050138">
    <property type="entry name" value="DHOase/Allantoinase_Hydrolase"/>
</dbReference>
<protein>
    <submittedName>
        <fullName evidence="5">Dihydroorotase</fullName>
        <ecNumber evidence="5">3.5.2.3</ecNumber>
    </submittedName>
</protein>
<feature type="domain" description="Amidohydrolase 3" evidence="3">
    <location>
        <begin position="252"/>
        <end position="420"/>
    </location>
</feature>
<name>A0A9D7FLW3_9RHOO</name>
<dbReference type="SUPFAM" id="SSF51338">
    <property type="entry name" value="Composite domain of metallo-dependent hydrolases"/>
    <property type="match status" value="1"/>
</dbReference>
<dbReference type="InterPro" id="IPR032466">
    <property type="entry name" value="Metal_Hydrolase"/>
</dbReference>
<accession>A0A9D7FLW3</accession>
<gene>
    <name evidence="5" type="ORF">IPJ48_14740</name>
</gene>
<dbReference type="GO" id="GO:0004151">
    <property type="term" value="F:dihydroorotase activity"/>
    <property type="evidence" value="ECO:0007669"/>
    <property type="project" value="UniProtKB-EC"/>
</dbReference>
<dbReference type="GO" id="GO:0005737">
    <property type="term" value="C:cytoplasm"/>
    <property type="evidence" value="ECO:0007669"/>
    <property type="project" value="TreeGrafter"/>
</dbReference>
<dbReference type="GO" id="GO:0046872">
    <property type="term" value="F:metal ion binding"/>
    <property type="evidence" value="ECO:0007669"/>
    <property type="project" value="InterPro"/>
</dbReference>
<dbReference type="InterPro" id="IPR004722">
    <property type="entry name" value="DHOase"/>
</dbReference>
<organism evidence="5 6">
    <name type="scientific">Candidatus Propionivibrio dominans</name>
    <dbReference type="NCBI Taxonomy" id="2954373"/>
    <lineage>
        <taxon>Bacteria</taxon>
        <taxon>Pseudomonadati</taxon>
        <taxon>Pseudomonadota</taxon>
        <taxon>Betaproteobacteria</taxon>
        <taxon>Rhodocyclales</taxon>
        <taxon>Rhodocyclaceae</taxon>
        <taxon>Propionivibrio</taxon>
    </lineage>
</organism>
<evidence type="ECO:0000256" key="1">
    <source>
        <dbReference type="ARBA" id="ARBA00022833"/>
    </source>
</evidence>
<evidence type="ECO:0000313" key="5">
    <source>
        <dbReference type="EMBL" id="MBK7424226.1"/>
    </source>
</evidence>
<dbReference type="CDD" id="cd01317">
    <property type="entry name" value="DHOase_IIa"/>
    <property type="match status" value="1"/>
</dbReference>
<dbReference type="InterPro" id="IPR024403">
    <property type="entry name" value="DHOase_cat"/>
</dbReference>
<dbReference type="EC" id="3.5.2.3" evidence="5"/>
<dbReference type="Gene3D" id="3.20.20.140">
    <property type="entry name" value="Metal-dependent hydrolases"/>
    <property type="match status" value="1"/>
</dbReference>
<dbReference type="Pfam" id="PF07969">
    <property type="entry name" value="Amidohydro_3"/>
    <property type="match status" value="1"/>
</dbReference>
<dbReference type="AlphaFoldDB" id="A0A9D7FLW3"/>
<proteinExistence type="predicted"/>
<evidence type="ECO:0000313" key="6">
    <source>
        <dbReference type="Proteomes" id="UP000886602"/>
    </source>
</evidence>
<dbReference type="InterPro" id="IPR013108">
    <property type="entry name" value="Amidohydro_3"/>
</dbReference>
<dbReference type="NCBIfam" id="TIGR00857">
    <property type="entry name" value="pyrC_multi"/>
    <property type="match status" value="1"/>
</dbReference>
<evidence type="ECO:0000259" key="4">
    <source>
        <dbReference type="Pfam" id="PF12890"/>
    </source>
</evidence>
<dbReference type="EMBL" id="JADJNC010000025">
    <property type="protein sequence ID" value="MBK7424226.1"/>
    <property type="molecule type" value="Genomic_DNA"/>
</dbReference>
<keyword evidence="5" id="KW-0378">Hydrolase</keyword>
<keyword evidence="1" id="KW-0862">Zinc</keyword>
<dbReference type="GO" id="GO:0006221">
    <property type="term" value="P:pyrimidine nucleotide biosynthetic process"/>
    <property type="evidence" value="ECO:0007669"/>
    <property type="project" value="UniProtKB-KW"/>
</dbReference>
<dbReference type="Gene3D" id="2.30.40.10">
    <property type="entry name" value="Urease, subunit C, domain 1"/>
    <property type="match status" value="1"/>
</dbReference>
<dbReference type="GO" id="GO:0004038">
    <property type="term" value="F:allantoinase activity"/>
    <property type="evidence" value="ECO:0007669"/>
    <property type="project" value="TreeGrafter"/>
</dbReference>
<feature type="domain" description="Dihydroorotase catalytic" evidence="4">
    <location>
        <begin position="59"/>
        <end position="235"/>
    </location>
</feature>
<sequence>MRDELNDTRIHIRNGRLIDPKNGLDEKADVFIENDRIAAIGQPPADFTAERTLDASGLIVCPGLVDLSTRLASLESELLAAVAGGVTAVACPPDTKPPLDEPGLVERLVRHSETLCLARVFPIGALTQQLAGEKLSEMVSLKRAGCIAFSQAKHPIFDTQILLRAMQYAATFDFAIRLQPQNHYLARDGVAHDGEVASRLGLAGIPVCAETVAIATALQLANETGVRLHLARLSSAAGVALVREARRNGLKVTCDVAIHYLHLSEMDIGYFDSQARFDPPLRSGSDRDALRAAAAEGLAAVCSDHTPVDEDGKLLPFAEALPGATALELLLPLTLKWAEEAGLPLLTALARITCDPAAILGIKTGSLAVGRPADLCVFDATEPWQVTPETLRSKGKNTPFMGYEMAGRVHATLVGGRVVYEI</sequence>
<dbReference type="NCBIfam" id="NF005791">
    <property type="entry name" value="PRK07627.1"/>
    <property type="match status" value="1"/>
</dbReference>